<evidence type="ECO:0000256" key="1">
    <source>
        <dbReference type="SAM" id="MobiDB-lite"/>
    </source>
</evidence>
<sequence length="551" mass="60496">MLSSTSGMFSSFCHTGPADLAGSSWDATAEGSQNFPEFTDAGEYYTGDTEEFYPYGHITPKPDHNEAIDDLHSAWTPGKAPKAEPMRRMISSTSSTRSHKHRSTKTSSSSSKKGRSRVPSILSQTSSQMSKLDMTGNAAYQDGSMATGRVMDVHQYLAQDLDTLSVSSHMNGAAFYSGMIGYPDGLHYSNDMGASVAHVNPQIFDTGLATHSPQSWGSLSPAESRFSSPGAADGGSDDVWSASPGESQHSNSPALAGQSPRMTRKDASQYVTSEDLHGNMMPSMSQDGFSLPPAFGSRRMSGEGESARDHFLYKNAYPQADGLFHCPWEGESTCNHKPEKLKCNYDKFVDSHLKPYRCKVEGCQNARFSSTACLLRHEREAHAMHGHGEKPYLCTYEGCERSQPGHGFPRQWNLRDHMRRVHNDNGTTAQAASPPPSGPTTSSRGRKRKNDVQEKTSTQEKSSSRKSSSKAAAEAAKQAELQSNAEWERWYEHQKALASLVHGYTQPDDPHSLQYIKDAQDHLSAMGKISHELVVSNKSDLQGSYRRSWKS</sequence>
<feature type="region of interest" description="Disordered" evidence="1">
    <location>
        <begin position="73"/>
        <end position="132"/>
    </location>
</feature>
<evidence type="ECO:0000313" key="4">
    <source>
        <dbReference type="Proteomes" id="UP001174936"/>
    </source>
</evidence>
<feature type="compositionally biased region" description="Low complexity" evidence="1">
    <location>
        <begin position="459"/>
        <end position="480"/>
    </location>
</feature>
<dbReference type="InterPro" id="IPR059095">
    <property type="entry name" value="Znf_C2H2_17_2nd"/>
</dbReference>
<dbReference type="Pfam" id="PF26177">
    <property type="entry name" value="zf_C2H2_17_1st"/>
    <property type="match status" value="1"/>
</dbReference>
<feature type="domain" description="C2H2-type" evidence="2">
    <location>
        <begin position="356"/>
        <end position="382"/>
    </location>
</feature>
<gene>
    <name evidence="3" type="ORF">B0T16DRAFT_327985</name>
</gene>
<accession>A0AA40CQT1</accession>
<feature type="region of interest" description="Disordered" evidence="1">
    <location>
        <begin position="212"/>
        <end position="269"/>
    </location>
</feature>
<dbReference type="AlphaFoldDB" id="A0AA40CQT1"/>
<dbReference type="Proteomes" id="UP001174936">
    <property type="component" value="Unassembled WGS sequence"/>
</dbReference>
<dbReference type="SMART" id="SM00355">
    <property type="entry name" value="ZnF_C2H2"/>
    <property type="match status" value="2"/>
</dbReference>
<feature type="domain" description="C2H2-type" evidence="2">
    <location>
        <begin position="392"/>
        <end position="422"/>
    </location>
</feature>
<organism evidence="3 4">
    <name type="scientific">Cercophora newfieldiana</name>
    <dbReference type="NCBI Taxonomy" id="92897"/>
    <lineage>
        <taxon>Eukaryota</taxon>
        <taxon>Fungi</taxon>
        <taxon>Dikarya</taxon>
        <taxon>Ascomycota</taxon>
        <taxon>Pezizomycotina</taxon>
        <taxon>Sordariomycetes</taxon>
        <taxon>Sordariomycetidae</taxon>
        <taxon>Sordariales</taxon>
        <taxon>Lasiosphaeriaceae</taxon>
        <taxon>Cercophora</taxon>
    </lineage>
</organism>
<feature type="region of interest" description="Disordered" evidence="1">
    <location>
        <begin position="425"/>
        <end position="480"/>
    </location>
</feature>
<name>A0AA40CQT1_9PEZI</name>
<dbReference type="Gene3D" id="3.30.160.60">
    <property type="entry name" value="Classic Zinc Finger"/>
    <property type="match status" value="1"/>
</dbReference>
<evidence type="ECO:0000313" key="3">
    <source>
        <dbReference type="EMBL" id="KAK0646088.1"/>
    </source>
</evidence>
<evidence type="ECO:0000259" key="2">
    <source>
        <dbReference type="SMART" id="SM00355"/>
    </source>
</evidence>
<feature type="compositionally biased region" description="Polar residues" evidence="1">
    <location>
        <begin position="244"/>
        <end position="253"/>
    </location>
</feature>
<dbReference type="EMBL" id="JAULSV010000004">
    <property type="protein sequence ID" value="KAK0646088.1"/>
    <property type="molecule type" value="Genomic_DNA"/>
</dbReference>
<proteinExistence type="predicted"/>
<dbReference type="InterPro" id="IPR059009">
    <property type="entry name" value="Znf_C2H2_17_1st"/>
</dbReference>
<keyword evidence="4" id="KW-1185">Reference proteome</keyword>
<dbReference type="Pfam" id="PF26176">
    <property type="entry name" value="zf_C2H2_17_2"/>
    <property type="match status" value="1"/>
</dbReference>
<protein>
    <recommendedName>
        <fullName evidence="2">C2H2-type domain-containing protein</fullName>
    </recommendedName>
</protein>
<comment type="caution">
    <text evidence="3">The sequence shown here is derived from an EMBL/GenBank/DDBJ whole genome shotgun (WGS) entry which is preliminary data.</text>
</comment>
<dbReference type="InterPro" id="IPR013087">
    <property type="entry name" value="Znf_C2H2_type"/>
</dbReference>
<feature type="compositionally biased region" description="Polar residues" evidence="1">
    <location>
        <begin position="121"/>
        <end position="130"/>
    </location>
</feature>
<reference evidence="3" key="1">
    <citation type="submission" date="2023-06" db="EMBL/GenBank/DDBJ databases">
        <title>Genome-scale phylogeny and comparative genomics of the fungal order Sordariales.</title>
        <authorList>
            <consortium name="Lawrence Berkeley National Laboratory"/>
            <person name="Hensen N."/>
            <person name="Bonometti L."/>
            <person name="Westerberg I."/>
            <person name="Brannstrom I.O."/>
            <person name="Guillou S."/>
            <person name="Cros-Aarteil S."/>
            <person name="Calhoun S."/>
            <person name="Haridas S."/>
            <person name="Kuo A."/>
            <person name="Mondo S."/>
            <person name="Pangilinan J."/>
            <person name="Riley R."/>
            <person name="Labutti K."/>
            <person name="Andreopoulos B."/>
            <person name="Lipzen A."/>
            <person name="Chen C."/>
            <person name="Yanf M."/>
            <person name="Daum C."/>
            <person name="Ng V."/>
            <person name="Clum A."/>
            <person name="Steindorff A."/>
            <person name="Ohm R."/>
            <person name="Martin F."/>
            <person name="Silar P."/>
            <person name="Natvig D."/>
            <person name="Lalanne C."/>
            <person name="Gautier V."/>
            <person name="Ament-Velasquez S.L."/>
            <person name="Kruys A."/>
            <person name="Hutchinson M.I."/>
            <person name="Powell A.J."/>
            <person name="Barry K."/>
            <person name="Miller A.N."/>
            <person name="Grigoriev I.V."/>
            <person name="Debuchy R."/>
            <person name="Gladieux P."/>
            <person name="Thoren M.H."/>
            <person name="Johannesson H."/>
        </authorList>
    </citation>
    <scope>NUCLEOTIDE SEQUENCE</scope>
    <source>
        <strain evidence="3">SMH2532-1</strain>
    </source>
</reference>